<dbReference type="EMBL" id="CP000158">
    <property type="protein sequence ID" value="ABI75944.1"/>
    <property type="molecule type" value="Genomic_DNA"/>
</dbReference>
<name>Q0C4H7_HYPNA</name>
<sequence length="80" mass="8668">MFDPMSFRLILWIGGAFAALALLLWGITFLWGSMGIGMTGHGWFAYILGGVLTLALSIGLFLLTFHSARHGHDDMDDPGA</sequence>
<accession>Q0C4H7</accession>
<proteinExistence type="predicted"/>
<dbReference type="STRING" id="228405.HNE_0637"/>
<gene>
    <name evidence="2" type="ordered locus">HNE_0637</name>
</gene>
<evidence type="ECO:0000256" key="1">
    <source>
        <dbReference type="SAM" id="Phobius"/>
    </source>
</evidence>
<dbReference type="HOGENOM" id="CLU_2584981_0_0_5"/>
<evidence type="ECO:0000313" key="2">
    <source>
        <dbReference type="EMBL" id="ABI75944.1"/>
    </source>
</evidence>
<feature type="transmembrane region" description="Helical" evidence="1">
    <location>
        <begin position="43"/>
        <end position="65"/>
    </location>
</feature>
<dbReference type="KEGG" id="hne:HNE_0637"/>
<dbReference type="AlphaFoldDB" id="Q0C4H7"/>
<keyword evidence="1" id="KW-0812">Transmembrane</keyword>
<keyword evidence="3" id="KW-1185">Reference proteome</keyword>
<protein>
    <submittedName>
        <fullName evidence="2">Uncharacterized protein</fullName>
    </submittedName>
</protein>
<reference evidence="2 3" key="1">
    <citation type="journal article" date="2006" name="J. Bacteriol.">
        <title>Comparative genomic evidence for a close relationship between the dimorphic prosthecate bacteria Hyphomonas neptunium and Caulobacter crescentus.</title>
        <authorList>
            <person name="Badger J.H."/>
            <person name="Hoover T.R."/>
            <person name="Brun Y.V."/>
            <person name="Weiner R.M."/>
            <person name="Laub M.T."/>
            <person name="Alexandre G."/>
            <person name="Mrazek J."/>
            <person name="Ren Q."/>
            <person name="Paulsen I.T."/>
            <person name="Nelson K.E."/>
            <person name="Khouri H.M."/>
            <person name="Radune D."/>
            <person name="Sosa J."/>
            <person name="Dodson R.J."/>
            <person name="Sullivan S.A."/>
            <person name="Rosovitz M.J."/>
            <person name="Madupu R."/>
            <person name="Brinkac L.M."/>
            <person name="Durkin A.S."/>
            <person name="Daugherty S.C."/>
            <person name="Kothari S.P."/>
            <person name="Giglio M.G."/>
            <person name="Zhou L."/>
            <person name="Haft D.H."/>
            <person name="Selengut J.D."/>
            <person name="Davidsen T.M."/>
            <person name="Yang Q."/>
            <person name="Zafar N."/>
            <person name="Ward N.L."/>
        </authorList>
    </citation>
    <scope>NUCLEOTIDE SEQUENCE [LARGE SCALE GENOMIC DNA]</scope>
    <source>
        <strain evidence="2 3">ATCC 15444</strain>
    </source>
</reference>
<dbReference type="eggNOG" id="ENOG5032JPR">
    <property type="taxonomic scope" value="Bacteria"/>
</dbReference>
<evidence type="ECO:0000313" key="3">
    <source>
        <dbReference type="Proteomes" id="UP000001959"/>
    </source>
</evidence>
<keyword evidence="1" id="KW-0472">Membrane</keyword>
<organism evidence="2 3">
    <name type="scientific">Hyphomonas neptunium (strain ATCC 15444)</name>
    <dbReference type="NCBI Taxonomy" id="228405"/>
    <lineage>
        <taxon>Bacteria</taxon>
        <taxon>Pseudomonadati</taxon>
        <taxon>Pseudomonadota</taxon>
        <taxon>Alphaproteobacteria</taxon>
        <taxon>Hyphomonadales</taxon>
        <taxon>Hyphomonadaceae</taxon>
        <taxon>Hyphomonas</taxon>
    </lineage>
</organism>
<feature type="transmembrane region" description="Helical" evidence="1">
    <location>
        <begin position="9"/>
        <end position="31"/>
    </location>
</feature>
<dbReference type="Proteomes" id="UP000001959">
    <property type="component" value="Chromosome"/>
</dbReference>
<keyword evidence="1" id="KW-1133">Transmembrane helix</keyword>